<feature type="region of interest" description="Disordered" evidence="1">
    <location>
        <begin position="1"/>
        <end position="26"/>
    </location>
</feature>
<evidence type="ECO:0000313" key="4">
    <source>
        <dbReference type="EMBL" id="VVN96576.1"/>
    </source>
</evidence>
<evidence type="ECO:0000256" key="1">
    <source>
        <dbReference type="SAM" id="MobiDB-lite"/>
    </source>
</evidence>
<keyword evidence="2" id="KW-0812">Transmembrane</keyword>
<dbReference type="AlphaFoldDB" id="A0A5E7BWT4"/>
<reference evidence="4 5" key="1">
    <citation type="submission" date="2019-09" db="EMBL/GenBank/DDBJ databases">
        <authorList>
            <person name="Chandra G."/>
            <person name="Truman W A."/>
        </authorList>
    </citation>
    <scope>NUCLEOTIDE SEQUENCE [LARGE SCALE GENOMIC DNA]</scope>
    <source>
        <strain evidence="4">PS718</strain>
    </source>
</reference>
<keyword evidence="2" id="KW-0472">Membrane</keyword>
<dbReference type="CDD" id="cd20708">
    <property type="entry name" value="MIX_IV"/>
    <property type="match status" value="1"/>
</dbReference>
<sequence>MSTEKLAMVDEAAQAERAAKSRPHVDINSTVHPCPASQPELFVVPVRYALAHEKAEHVCCVPGVTTESRPMAARRLRAGFVYVWQHQGPPKCFGVSPQGLLQEQPQDGDPIPVPDAILTGLALQKIHDAWMLYSEFPLNAEHCQSLSESSAKRSQHMRHIALRTVADELQALHCPPLEKSDEVMAELIPDTYARSMKADQQKNAEDPDALGATLLQDPTPTNIKAYTDAKHRIRERNKVLAQHPDASDQPPGEWSAEPWDGQGTRNWLDNAKTQSEGLYAVFACLDDDLGVLRDINHEQEQMETGHEKWLGENSLRLSIGGFVRSLISEDGAELAGNLSYRYKDRDISLTPEQGQLMLDTQVRLDEQLRAETQARQYGGQPSQAEAAARDARIADILAPVRRFIPADLYNETEFVVREYRAGKHANLNNHLLSAKVGNYIDLDAMNTWFSETATAHYQQLEQRHTALFADRGVYLKRSDSGTWFVDFDDLPTRQWLTELASGCLTAQCIRAQGAEQYADFVRAADSGALKQLFNAWTPALEAAVNNASRLSELMAALSADNLSATHQALVPLSVVVLDNIATMARDASSPWNVLVNRLGAALLLLKGEKGFSTSWMSIFIAARLGGESRLQFVTEGTRPVWQLLGQRAEALGEWVNKTGKAIGVGRVERILNSPAVVNSGGVVPLAALLVNVVNVQNYLSEAGVLEGMETRRVNDTISASLYGAAALVAVVDSQVRMGFGRDRFYFFGSAAPMLTLFGGVIGALSTGAAINEFQSLKSQLENAQNQVDPWLQMRQIAVGGQVASFGAQAMLGFGYTARALAGSITTEVAILRYTLYMGPLNWIIAALGLVYLTAWFFEKTPLQNFLNNCCWSKTRATDLGPIPPKAQQDELDRLYLILYTPRVTMESSSERAPDNGRSGLTFVSAINSLTIDLPGAEPDSVYLELSMVGDPVDTLANRYLIKNSLTDNFKPPRPWRDMTPYWLSGSRCQWIPFEEGQGLRVSGPFKELKDSLSTPPSTLSLRLRYRTPLTAILGARSFIGGERGLAFTLNDTTGVIALRNDPTPELDRVPNYPLGEDHPGAIYLQPKDKR</sequence>
<name>A0A5E7BWT4_PSEFL</name>
<feature type="transmembrane region" description="Helical" evidence="2">
    <location>
        <begin position="840"/>
        <end position="857"/>
    </location>
</feature>
<keyword evidence="2" id="KW-1133">Transmembrane helix</keyword>
<dbReference type="RefSeq" id="WP_224788423.1">
    <property type="nucleotide sequence ID" value="NZ_CABVHX010000008.1"/>
</dbReference>
<feature type="domain" description="Toxin VasX N-terminal region" evidence="3">
    <location>
        <begin position="34"/>
        <end position="167"/>
    </location>
</feature>
<evidence type="ECO:0000259" key="3">
    <source>
        <dbReference type="Pfam" id="PF20249"/>
    </source>
</evidence>
<dbReference type="InterPro" id="IPR046864">
    <property type="entry name" value="VasX_N"/>
</dbReference>
<accession>A0A5E7BWT4</accession>
<evidence type="ECO:0000313" key="5">
    <source>
        <dbReference type="Proteomes" id="UP000325375"/>
    </source>
</evidence>
<gene>
    <name evidence="4" type="ORF">PS718_02318</name>
</gene>
<feature type="transmembrane region" description="Helical" evidence="2">
    <location>
        <begin position="744"/>
        <end position="770"/>
    </location>
</feature>
<proteinExistence type="predicted"/>
<feature type="region of interest" description="Disordered" evidence="1">
    <location>
        <begin position="1069"/>
        <end position="1090"/>
    </location>
</feature>
<dbReference type="EMBL" id="CABVHX010000008">
    <property type="protein sequence ID" value="VVN96576.1"/>
    <property type="molecule type" value="Genomic_DNA"/>
</dbReference>
<feature type="region of interest" description="Disordered" evidence="1">
    <location>
        <begin position="241"/>
        <end position="268"/>
    </location>
</feature>
<evidence type="ECO:0000256" key="2">
    <source>
        <dbReference type="SAM" id="Phobius"/>
    </source>
</evidence>
<dbReference type="Proteomes" id="UP000325375">
    <property type="component" value="Unassembled WGS sequence"/>
</dbReference>
<protein>
    <recommendedName>
        <fullName evidence="3">Toxin VasX N-terminal region domain-containing protein</fullName>
    </recommendedName>
</protein>
<organism evidence="4 5">
    <name type="scientific">Pseudomonas fluorescens</name>
    <dbReference type="NCBI Taxonomy" id="294"/>
    <lineage>
        <taxon>Bacteria</taxon>
        <taxon>Pseudomonadati</taxon>
        <taxon>Pseudomonadota</taxon>
        <taxon>Gammaproteobacteria</taxon>
        <taxon>Pseudomonadales</taxon>
        <taxon>Pseudomonadaceae</taxon>
        <taxon>Pseudomonas</taxon>
    </lineage>
</organism>
<dbReference type="Pfam" id="PF20249">
    <property type="entry name" value="VasX_N"/>
    <property type="match status" value="1"/>
</dbReference>